<keyword evidence="4" id="KW-1185">Reference proteome</keyword>
<dbReference type="Proteomes" id="UP000321638">
    <property type="component" value="Unassembled WGS sequence"/>
</dbReference>
<dbReference type="InterPro" id="IPR037185">
    <property type="entry name" value="EmrE-like"/>
</dbReference>
<feature type="transmembrane region" description="Helical" evidence="1">
    <location>
        <begin position="37"/>
        <end position="53"/>
    </location>
</feature>
<dbReference type="GO" id="GO:0016020">
    <property type="term" value="C:membrane"/>
    <property type="evidence" value="ECO:0007669"/>
    <property type="project" value="InterPro"/>
</dbReference>
<keyword evidence="1" id="KW-0472">Membrane</keyword>
<dbReference type="RefSeq" id="WP_147852463.1">
    <property type="nucleotide sequence ID" value="NZ_VDUZ01000084.1"/>
</dbReference>
<dbReference type="Pfam" id="PF00892">
    <property type="entry name" value="EamA"/>
    <property type="match status" value="1"/>
</dbReference>
<feature type="transmembrane region" description="Helical" evidence="1">
    <location>
        <begin position="86"/>
        <end position="107"/>
    </location>
</feature>
<dbReference type="InterPro" id="IPR000620">
    <property type="entry name" value="EamA_dom"/>
</dbReference>
<feature type="transmembrane region" description="Helical" evidence="1">
    <location>
        <begin position="114"/>
        <end position="132"/>
    </location>
</feature>
<dbReference type="EMBL" id="VDUZ01000084">
    <property type="protein sequence ID" value="TXL69415.1"/>
    <property type="molecule type" value="Genomic_DNA"/>
</dbReference>
<evidence type="ECO:0000313" key="4">
    <source>
        <dbReference type="Proteomes" id="UP000321638"/>
    </source>
</evidence>
<sequence>MDAIHVAAALLSAVLHAGWNAAVKASARPPQMMTAQMTMSALIVLPGLLWTGLPATASWPWIAGSTTSNLIAVTALLRAYEASGFGIAYPVVRAVCVLLVVPLAAALSGETLSLAGLAGVSLISLSLLLLAMGNAGPGAVPRAAIGWIAVAGVATAAYVMCDAQGVRRAGSPLAYGFVVSITNAVLMLWWQRKASRPWQVLAQHAAAAVPLSIAAVASYLLILWVWTRAPIAPAAALRDTSAIFAILIAIVWLREPFTRLRLLAIGLAAAAVPLLRLA</sequence>
<dbReference type="AlphaFoldDB" id="A0A5C8P7Q7"/>
<comment type="caution">
    <text evidence="3">The sequence shown here is derived from an EMBL/GenBank/DDBJ whole genome shotgun (WGS) entry which is preliminary data.</text>
</comment>
<evidence type="ECO:0000259" key="2">
    <source>
        <dbReference type="Pfam" id="PF00892"/>
    </source>
</evidence>
<feature type="transmembrane region" description="Helical" evidence="1">
    <location>
        <begin position="144"/>
        <end position="161"/>
    </location>
</feature>
<reference evidence="3 4" key="1">
    <citation type="submission" date="2019-06" db="EMBL/GenBank/DDBJ databases">
        <title>New taxonomy in bacterial strain CC-CFT640, isolated from vineyard.</title>
        <authorList>
            <person name="Lin S.-Y."/>
            <person name="Tsai C.-F."/>
            <person name="Young C.-C."/>
        </authorList>
    </citation>
    <scope>NUCLEOTIDE SEQUENCE [LARGE SCALE GENOMIC DNA]</scope>
    <source>
        <strain evidence="3 4">CC-CFT640</strain>
    </source>
</reference>
<dbReference type="OrthoDB" id="9783707at2"/>
<feature type="domain" description="EamA" evidence="2">
    <location>
        <begin position="144"/>
        <end position="274"/>
    </location>
</feature>
<gene>
    <name evidence="3" type="ORF">FHP25_39180</name>
</gene>
<feature type="transmembrane region" description="Helical" evidence="1">
    <location>
        <begin position="173"/>
        <end position="190"/>
    </location>
</feature>
<feature type="transmembrane region" description="Helical" evidence="1">
    <location>
        <begin position="202"/>
        <end position="224"/>
    </location>
</feature>
<evidence type="ECO:0000313" key="3">
    <source>
        <dbReference type="EMBL" id="TXL69415.1"/>
    </source>
</evidence>
<name>A0A5C8P7Q7_9HYPH</name>
<evidence type="ECO:0000256" key="1">
    <source>
        <dbReference type="SAM" id="Phobius"/>
    </source>
</evidence>
<protein>
    <recommendedName>
        <fullName evidence="2">EamA domain-containing protein</fullName>
    </recommendedName>
</protein>
<keyword evidence="1" id="KW-0812">Transmembrane</keyword>
<proteinExistence type="predicted"/>
<organism evidence="3 4">
    <name type="scientific">Vineibacter terrae</name>
    <dbReference type="NCBI Taxonomy" id="2586908"/>
    <lineage>
        <taxon>Bacteria</taxon>
        <taxon>Pseudomonadati</taxon>
        <taxon>Pseudomonadota</taxon>
        <taxon>Alphaproteobacteria</taxon>
        <taxon>Hyphomicrobiales</taxon>
        <taxon>Vineibacter</taxon>
    </lineage>
</organism>
<dbReference type="SUPFAM" id="SSF103481">
    <property type="entry name" value="Multidrug resistance efflux transporter EmrE"/>
    <property type="match status" value="2"/>
</dbReference>
<feature type="transmembrane region" description="Helical" evidence="1">
    <location>
        <begin position="236"/>
        <end position="254"/>
    </location>
</feature>
<keyword evidence="1" id="KW-1133">Transmembrane helix</keyword>
<dbReference type="Gene3D" id="1.10.3730.20">
    <property type="match status" value="1"/>
</dbReference>
<accession>A0A5C8P7Q7</accession>